<keyword evidence="4 7" id="KW-0812">Transmembrane</keyword>
<dbReference type="AlphaFoldDB" id="A0AA86NMR4"/>
<reference evidence="9 10" key="2">
    <citation type="submission" date="2024-07" db="EMBL/GenBank/DDBJ databases">
        <authorList>
            <person name="Akdeniz Z."/>
        </authorList>
    </citation>
    <scope>NUCLEOTIDE SEQUENCE [LARGE SCALE GENOMIC DNA]</scope>
</reference>
<feature type="transmembrane region" description="Helical" evidence="7">
    <location>
        <begin position="439"/>
        <end position="462"/>
    </location>
</feature>
<feature type="transmembrane region" description="Helical" evidence="7">
    <location>
        <begin position="370"/>
        <end position="388"/>
    </location>
</feature>
<dbReference type="PANTHER" id="PTHR43823:SF3">
    <property type="entry name" value="MULTIDRUG EXPORT PROTEIN MEPA"/>
    <property type="match status" value="1"/>
</dbReference>
<evidence type="ECO:0000313" key="9">
    <source>
        <dbReference type="EMBL" id="CAL5989940.1"/>
    </source>
</evidence>
<feature type="transmembrane region" description="Helical" evidence="7">
    <location>
        <begin position="171"/>
        <end position="189"/>
    </location>
</feature>
<evidence type="ECO:0000256" key="6">
    <source>
        <dbReference type="ARBA" id="ARBA00023136"/>
    </source>
</evidence>
<dbReference type="EMBL" id="CAXDID020000024">
    <property type="protein sequence ID" value="CAL5989940.1"/>
    <property type="molecule type" value="Genomic_DNA"/>
</dbReference>
<feature type="transmembrane region" description="Helical" evidence="7">
    <location>
        <begin position="234"/>
        <end position="259"/>
    </location>
</feature>
<dbReference type="InterPro" id="IPR051327">
    <property type="entry name" value="MATE_MepA_subfamily"/>
</dbReference>
<comment type="subcellular location">
    <subcellularLocation>
        <location evidence="1">Cell membrane</location>
        <topology evidence="1">Multi-pass membrane protein</topology>
    </subcellularLocation>
</comment>
<feature type="transmembrane region" description="Helical" evidence="7">
    <location>
        <begin position="130"/>
        <end position="151"/>
    </location>
</feature>
<gene>
    <name evidence="9" type="ORF">HINF_LOCUS11105</name>
    <name evidence="8" type="ORF">HINF_LOCUS9988</name>
</gene>
<evidence type="ECO:0000256" key="1">
    <source>
        <dbReference type="ARBA" id="ARBA00004651"/>
    </source>
</evidence>
<evidence type="ECO:0000256" key="2">
    <source>
        <dbReference type="ARBA" id="ARBA00010199"/>
    </source>
</evidence>
<feature type="transmembrane region" description="Helical" evidence="7">
    <location>
        <begin position="50"/>
        <end position="71"/>
    </location>
</feature>
<dbReference type="EMBL" id="CATOUU010000248">
    <property type="protein sequence ID" value="CAI9922343.1"/>
    <property type="molecule type" value="Genomic_DNA"/>
</dbReference>
<comment type="caution">
    <text evidence="8">The sequence shown here is derived from an EMBL/GenBank/DDBJ whole genome shotgun (WGS) entry which is preliminary data.</text>
</comment>
<feature type="transmembrane region" description="Helical" evidence="7">
    <location>
        <begin position="468"/>
        <end position="486"/>
    </location>
</feature>
<proteinExistence type="inferred from homology"/>
<evidence type="ECO:0000256" key="4">
    <source>
        <dbReference type="ARBA" id="ARBA00022692"/>
    </source>
</evidence>
<dbReference type="GO" id="GO:0015297">
    <property type="term" value="F:antiporter activity"/>
    <property type="evidence" value="ECO:0007669"/>
    <property type="project" value="InterPro"/>
</dbReference>
<accession>A0AA86NMR4</accession>
<dbReference type="GO" id="GO:0042910">
    <property type="term" value="F:xenobiotic transmembrane transporter activity"/>
    <property type="evidence" value="ECO:0007669"/>
    <property type="project" value="InterPro"/>
</dbReference>
<comment type="similarity">
    <text evidence="2">Belongs to the multi antimicrobial extrusion (MATE) (TC 2.A.66.1) family.</text>
</comment>
<feature type="transmembrane region" description="Helical" evidence="7">
    <location>
        <begin position="210"/>
        <end position="228"/>
    </location>
</feature>
<name>A0AA86NMR4_9EUKA</name>
<protein>
    <submittedName>
        <fullName evidence="8">DinF protein</fullName>
    </submittedName>
    <submittedName>
        <fullName evidence="9">DinF_protein</fullName>
    </submittedName>
</protein>
<feature type="transmembrane region" description="Helical" evidence="7">
    <location>
        <begin position="408"/>
        <end position="427"/>
    </location>
</feature>
<reference evidence="8" key="1">
    <citation type="submission" date="2023-06" db="EMBL/GenBank/DDBJ databases">
        <authorList>
            <person name="Kurt Z."/>
        </authorList>
    </citation>
    <scope>NUCLEOTIDE SEQUENCE</scope>
</reference>
<evidence type="ECO:0000256" key="7">
    <source>
        <dbReference type="SAM" id="Phobius"/>
    </source>
</evidence>
<feature type="transmembrane region" description="Helical" evidence="7">
    <location>
        <begin position="98"/>
        <end position="118"/>
    </location>
</feature>
<evidence type="ECO:0000313" key="8">
    <source>
        <dbReference type="EMBL" id="CAI9922343.1"/>
    </source>
</evidence>
<dbReference type="PANTHER" id="PTHR43823">
    <property type="entry name" value="SPORULATION PROTEIN YKVU"/>
    <property type="match status" value="1"/>
</dbReference>
<organism evidence="8">
    <name type="scientific">Hexamita inflata</name>
    <dbReference type="NCBI Taxonomy" id="28002"/>
    <lineage>
        <taxon>Eukaryota</taxon>
        <taxon>Metamonada</taxon>
        <taxon>Diplomonadida</taxon>
        <taxon>Hexamitidae</taxon>
        <taxon>Hexamitinae</taxon>
        <taxon>Hexamita</taxon>
    </lineage>
</organism>
<dbReference type="GO" id="GO:0005886">
    <property type="term" value="C:plasma membrane"/>
    <property type="evidence" value="ECO:0007669"/>
    <property type="project" value="UniProtKB-SubCell"/>
</dbReference>
<dbReference type="Pfam" id="PF01554">
    <property type="entry name" value="MatE"/>
    <property type="match status" value="2"/>
</dbReference>
<dbReference type="Proteomes" id="UP001642409">
    <property type="component" value="Unassembled WGS sequence"/>
</dbReference>
<dbReference type="InterPro" id="IPR002528">
    <property type="entry name" value="MATE_fam"/>
</dbReference>
<keyword evidence="6 7" id="KW-0472">Membrane</keyword>
<keyword evidence="5 7" id="KW-1133">Transmembrane helix</keyword>
<evidence type="ECO:0000256" key="5">
    <source>
        <dbReference type="ARBA" id="ARBA00022989"/>
    </source>
</evidence>
<evidence type="ECO:0000256" key="3">
    <source>
        <dbReference type="ARBA" id="ARBA00022475"/>
    </source>
</evidence>
<keyword evidence="3" id="KW-1003">Cell membrane</keyword>
<evidence type="ECO:0000313" key="10">
    <source>
        <dbReference type="Proteomes" id="UP001642409"/>
    </source>
</evidence>
<sequence>MSTNELNKNLLESASTINTESFITSELYRNSNSMNDKIVNRLQDMSINKLLWQFALPAILANSVSAVTNGLQTTVQKNIMGNDGISAQSIVQPLELMLTMYIAVGLSGGVVSFISPAFGSKDMKTAQKYLMHFMVLYFFVIVLVPLCTLPWLKQIVVLLGAPAGSDMAEYAYQYGLVIFSCGTVFYFINYGFGNILRATSRSVFNAVKQIITASLQLCFIYIFYYTIVKQHPSLYYSALSPVLSNALCAVPVILLFIPFKKHFTNFKLKFAKTQIQIRILAQIIYYSVPDMLTQFQTPLIVTVANILLSKVSISDAETTQWISNLGIVYQLSALIQVTNQSFSYAFGPIFGYALGAKNWKRIREIMLKTLLWQTGTGLVCWIILNIFVDKFCLNLMQGYIPQADEVSFGFRCFNACMPVMSCFLCVNDINQMEQKPMKAFLVQISRLVFIVVFEAILCLTLQDQKGIYYAFIIGDVLSAIIGAVNFTERYLIYGKLEKGEITAEQAGLGDKSGNKKKMKDKLYEQVDAMCEDDKSDEIK</sequence>
<keyword evidence="10" id="KW-1185">Reference proteome</keyword>